<dbReference type="Proteomes" id="UP000245207">
    <property type="component" value="Unassembled WGS sequence"/>
</dbReference>
<keyword evidence="2" id="KW-0833">Ubl conjugation pathway</keyword>
<evidence type="ECO:0000256" key="1">
    <source>
        <dbReference type="ARBA" id="ARBA00022679"/>
    </source>
</evidence>
<keyword evidence="5" id="KW-1185">Reference proteome</keyword>
<dbReference type="PANTHER" id="PTHR46116">
    <property type="entry name" value="(E3-INDEPENDENT) E2 UBIQUITIN-CONJUGATING ENZYME"/>
    <property type="match status" value="1"/>
</dbReference>
<evidence type="ECO:0000256" key="2">
    <source>
        <dbReference type="ARBA" id="ARBA00022786"/>
    </source>
</evidence>
<dbReference type="PROSITE" id="PS50127">
    <property type="entry name" value="UBC_2"/>
    <property type="match status" value="1"/>
</dbReference>
<comment type="caution">
    <text evidence="4">The sequence shown here is derived from an EMBL/GenBank/DDBJ whole genome shotgun (WGS) entry which is preliminary data.</text>
</comment>
<dbReference type="OrthoDB" id="47801at2759"/>
<evidence type="ECO:0000259" key="3">
    <source>
        <dbReference type="PROSITE" id="PS50127"/>
    </source>
</evidence>
<gene>
    <name evidence="4" type="ORF">CTI12_AA499500</name>
</gene>
<proteinExistence type="predicted"/>
<dbReference type="Pfam" id="PF00179">
    <property type="entry name" value="UQ_con"/>
    <property type="match status" value="1"/>
</dbReference>
<evidence type="ECO:0000313" key="5">
    <source>
        <dbReference type="Proteomes" id="UP000245207"/>
    </source>
</evidence>
<dbReference type="STRING" id="35608.A0A2U1LEB0"/>
<dbReference type="EMBL" id="PKPP01009850">
    <property type="protein sequence ID" value="PWA47350.1"/>
    <property type="molecule type" value="Genomic_DNA"/>
</dbReference>
<dbReference type="InterPro" id="IPR016135">
    <property type="entry name" value="UBQ-conjugating_enzyme/RWD"/>
</dbReference>
<dbReference type="PANTHER" id="PTHR46116:SF41">
    <property type="entry name" value="UBIQUITIN-CONJUGATING ENZYME E2 25-RELATED"/>
    <property type="match status" value="1"/>
</dbReference>
<name>A0A2U1LEB0_ARTAN</name>
<organism evidence="4 5">
    <name type="scientific">Artemisia annua</name>
    <name type="common">Sweet wormwood</name>
    <dbReference type="NCBI Taxonomy" id="35608"/>
    <lineage>
        <taxon>Eukaryota</taxon>
        <taxon>Viridiplantae</taxon>
        <taxon>Streptophyta</taxon>
        <taxon>Embryophyta</taxon>
        <taxon>Tracheophyta</taxon>
        <taxon>Spermatophyta</taxon>
        <taxon>Magnoliopsida</taxon>
        <taxon>eudicotyledons</taxon>
        <taxon>Gunneridae</taxon>
        <taxon>Pentapetalae</taxon>
        <taxon>asterids</taxon>
        <taxon>campanulids</taxon>
        <taxon>Asterales</taxon>
        <taxon>Asteraceae</taxon>
        <taxon>Asteroideae</taxon>
        <taxon>Anthemideae</taxon>
        <taxon>Artemisiinae</taxon>
        <taxon>Artemisia</taxon>
    </lineage>
</organism>
<dbReference type="Gene3D" id="3.10.110.10">
    <property type="entry name" value="Ubiquitin Conjugating Enzyme"/>
    <property type="match status" value="1"/>
</dbReference>
<sequence length="191" mass="21380">MLITVTKRLFQKVHYHSGGLRINPNLYNSGKVCLSLLNTWSGAKNEQWVPGSSTMLQVLVSIQGMILNEKPYFNEPGYADSSGSNHGEKKSLQYSERTLVYSLKTMVYKMRKPPKHFKDLVIGYFLDHARGILTTCKAYTKGVKVGCAIDSGEEAGSRWFKSNVEGYMKTLIGAFKEIGAENVDEFMPPTP</sequence>
<reference evidence="4 5" key="1">
    <citation type="journal article" date="2018" name="Mol. Plant">
        <title>The genome of Artemisia annua provides insight into the evolution of Asteraceae family and artemisinin biosynthesis.</title>
        <authorList>
            <person name="Shen Q."/>
            <person name="Zhang L."/>
            <person name="Liao Z."/>
            <person name="Wang S."/>
            <person name="Yan T."/>
            <person name="Shi P."/>
            <person name="Liu M."/>
            <person name="Fu X."/>
            <person name="Pan Q."/>
            <person name="Wang Y."/>
            <person name="Lv Z."/>
            <person name="Lu X."/>
            <person name="Zhang F."/>
            <person name="Jiang W."/>
            <person name="Ma Y."/>
            <person name="Chen M."/>
            <person name="Hao X."/>
            <person name="Li L."/>
            <person name="Tang Y."/>
            <person name="Lv G."/>
            <person name="Zhou Y."/>
            <person name="Sun X."/>
            <person name="Brodelius P.E."/>
            <person name="Rose J.K.C."/>
            <person name="Tang K."/>
        </authorList>
    </citation>
    <scope>NUCLEOTIDE SEQUENCE [LARGE SCALE GENOMIC DNA]</scope>
    <source>
        <strain evidence="5">cv. Huhao1</strain>
        <tissue evidence="4">Leaf</tissue>
    </source>
</reference>
<dbReference type="AlphaFoldDB" id="A0A2U1LEB0"/>
<accession>A0A2U1LEB0</accession>
<feature type="domain" description="UBC core" evidence="3">
    <location>
        <begin position="1"/>
        <end position="107"/>
    </location>
</feature>
<dbReference type="SUPFAM" id="SSF54495">
    <property type="entry name" value="UBC-like"/>
    <property type="match status" value="1"/>
</dbReference>
<dbReference type="GO" id="GO:0061631">
    <property type="term" value="F:ubiquitin conjugating enzyme activity"/>
    <property type="evidence" value="ECO:0007669"/>
    <property type="project" value="TreeGrafter"/>
</dbReference>
<dbReference type="InterPro" id="IPR000608">
    <property type="entry name" value="UBC"/>
</dbReference>
<keyword evidence="1" id="KW-0808">Transferase</keyword>
<protein>
    <submittedName>
        <fullName evidence="4">Ubiquitin-conjugating enzyme 25</fullName>
    </submittedName>
</protein>
<evidence type="ECO:0000313" key="4">
    <source>
        <dbReference type="EMBL" id="PWA47350.1"/>
    </source>
</evidence>